<dbReference type="CDD" id="cd16030">
    <property type="entry name" value="iduronate-2-sulfatase"/>
    <property type="match status" value="1"/>
</dbReference>
<organism evidence="9 10">
    <name type="scientific">Prosthecobacter vanneervenii</name>
    <dbReference type="NCBI Taxonomy" id="48466"/>
    <lineage>
        <taxon>Bacteria</taxon>
        <taxon>Pseudomonadati</taxon>
        <taxon>Verrucomicrobiota</taxon>
        <taxon>Verrucomicrobiia</taxon>
        <taxon>Verrucomicrobiales</taxon>
        <taxon>Verrucomicrobiaceae</taxon>
        <taxon>Prosthecobacter</taxon>
    </lineage>
</organism>
<dbReference type="Proteomes" id="UP000590740">
    <property type="component" value="Unassembled WGS sequence"/>
</dbReference>
<dbReference type="Gene3D" id="3.40.720.10">
    <property type="entry name" value="Alkaline Phosphatase, subunit A"/>
    <property type="match status" value="1"/>
</dbReference>
<dbReference type="AlphaFoldDB" id="A0A7W8DI54"/>
<feature type="domain" description="Sulfatase N-terminal" evidence="8">
    <location>
        <begin position="37"/>
        <end position="392"/>
    </location>
</feature>
<feature type="signal peptide" evidence="7">
    <location>
        <begin position="1"/>
        <end position="22"/>
    </location>
</feature>
<keyword evidence="4 7" id="KW-0732">Signal</keyword>
<dbReference type="InterPro" id="IPR017850">
    <property type="entry name" value="Alkaline_phosphatase_core_sf"/>
</dbReference>
<evidence type="ECO:0000256" key="2">
    <source>
        <dbReference type="ARBA" id="ARBA00008779"/>
    </source>
</evidence>
<evidence type="ECO:0000256" key="3">
    <source>
        <dbReference type="ARBA" id="ARBA00022723"/>
    </source>
</evidence>
<name>A0A7W8DI54_9BACT</name>
<evidence type="ECO:0000256" key="7">
    <source>
        <dbReference type="SAM" id="SignalP"/>
    </source>
</evidence>
<proteinExistence type="inferred from homology"/>
<comment type="caution">
    <text evidence="9">The sequence shown here is derived from an EMBL/GenBank/DDBJ whole genome shotgun (WGS) entry which is preliminary data.</text>
</comment>
<keyword evidence="6" id="KW-0106">Calcium</keyword>
<feature type="chain" id="PRO_5031380555" evidence="7">
    <location>
        <begin position="23"/>
        <end position="675"/>
    </location>
</feature>
<comment type="similarity">
    <text evidence="2">Belongs to the sulfatase family.</text>
</comment>
<dbReference type="GO" id="GO:0046872">
    <property type="term" value="F:metal ion binding"/>
    <property type="evidence" value="ECO:0007669"/>
    <property type="project" value="UniProtKB-KW"/>
</dbReference>
<evidence type="ECO:0000256" key="6">
    <source>
        <dbReference type="ARBA" id="ARBA00022837"/>
    </source>
</evidence>
<evidence type="ECO:0000313" key="10">
    <source>
        <dbReference type="Proteomes" id="UP000590740"/>
    </source>
</evidence>
<dbReference type="InterPro" id="IPR024607">
    <property type="entry name" value="Sulfatase_CS"/>
</dbReference>
<dbReference type="InterPro" id="IPR000917">
    <property type="entry name" value="Sulfatase_N"/>
</dbReference>
<dbReference type="InterPro" id="IPR035874">
    <property type="entry name" value="IDS"/>
</dbReference>
<gene>
    <name evidence="9" type="ORF">HNQ65_000323</name>
</gene>
<keyword evidence="10" id="KW-1185">Reference proteome</keyword>
<dbReference type="PROSITE" id="PS00149">
    <property type="entry name" value="SULFATASE_2"/>
    <property type="match status" value="1"/>
</dbReference>
<keyword evidence="5" id="KW-0378">Hydrolase</keyword>
<sequence>MSSHASLFLCVLIALISAPAGAAVKSKTRTISAAGKPNVLFIIADDLRDYPAWLGGHPQSVTPNMDRLAKMGMRFTNAHCNYALCNPSRTSLLTGMLPSSNGVFGNEQDWRRSVQVVGKPTLPEHFKSQGYTTAAAGKIFHANHGGPEGRLTGWHGGRRGFEQDAAWGIRFPETGVQIPDLPVHTGQNFNGLNIWHWDWGGIQVVDEKTDDGQIAAFAADFLTQKQKQPFFLALGLYRPHSPWYVPQKYFDALPPLDAIKLPEVKADDLDDVPAVAKTHLKEGYHQLILEKHLWKDAVRAYLASVAFCDAMLGRILEAVEKGPNAKNTIIVFTSDHGWYLGEKQMWHKGKLWEETTRVPLTIYAPGVTQADSASAQAVALIDLYPTLCDLTQLPLPEHLDGSSLKPLLQDPAAKRDRPAITCMGGGKNAGYAARDDRWRYIRYADGSEELYDHQNDPHEWTNLAGRAEHAGLKEKLTSFFPKEFKSAERPAAEIVGATSPAGSVDLALQVGDTIRADQVPKIQGRGVFIDAAFEFDPLVDQDSTLLAQGDEQSGYVLHLVAGQPTLSVFANGQVTSVSTATLEKGRVNLRAQIETGGVISLAAPGHSEVLGVAPFTQGFPQEPKAGLFAGQSFGILKAAKYPNSTPFDGQVYRLNLTILPPHVAPAPTAAPDKNP</sequence>
<comment type="cofactor">
    <cofactor evidence="1">
        <name>Ca(2+)</name>
        <dbReference type="ChEBI" id="CHEBI:29108"/>
    </cofactor>
</comment>
<keyword evidence="3" id="KW-0479">Metal-binding</keyword>
<dbReference type="Pfam" id="PF00884">
    <property type="entry name" value="Sulfatase"/>
    <property type="match status" value="1"/>
</dbReference>
<dbReference type="GO" id="GO:0005737">
    <property type="term" value="C:cytoplasm"/>
    <property type="evidence" value="ECO:0007669"/>
    <property type="project" value="TreeGrafter"/>
</dbReference>
<dbReference type="EMBL" id="JACHIG010000001">
    <property type="protein sequence ID" value="MBB5030769.1"/>
    <property type="molecule type" value="Genomic_DNA"/>
</dbReference>
<evidence type="ECO:0000259" key="8">
    <source>
        <dbReference type="Pfam" id="PF00884"/>
    </source>
</evidence>
<dbReference type="GO" id="GO:0004423">
    <property type="term" value="F:iduronate-2-sulfatase activity"/>
    <property type="evidence" value="ECO:0007669"/>
    <property type="project" value="InterPro"/>
</dbReference>
<protein>
    <submittedName>
        <fullName evidence="9">Arylsulfatase A-like enzyme</fullName>
    </submittedName>
</protein>
<dbReference type="PANTHER" id="PTHR45953">
    <property type="entry name" value="IDURONATE 2-SULFATASE"/>
    <property type="match status" value="1"/>
</dbReference>
<evidence type="ECO:0000313" key="9">
    <source>
        <dbReference type="EMBL" id="MBB5030769.1"/>
    </source>
</evidence>
<accession>A0A7W8DI54</accession>
<dbReference type="RefSeq" id="WP_184337705.1">
    <property type="nucleotide sequence ID" value="NZ_JACHIG010000001.1"/>
</dbReference>
<reference evidence="9 10" key="1">
    <citation type="submission" date="2020-08" db="EMBL/GenBank/DDBJ databases">
        <title>Genomic Encyclopedia of Type Strains, Phase IV (KMG-IV): sequencing the most valuable type-strain genomes for metagenomic binning, comparative biology and taxonomic classification.</title>
        <authorList>
            <person name="Goeker M."/>
        </authorList>
    </citation>
    <scope>NUCLEOTIDE SEQUENCE [LARGE SCALE GENOMIC DNA]</scope>
    <source>
        <strain evidence="9 10">DSM 12252</strain>
    </source>
</reference>
<evidence type="ECO:0000256" key="1">
    <source>
        <dbReference type="ARBA" id="ARBA00001913"/>
    </source>
</evidence>
<dbReference type="PANTHER" id="PTHR45953:SF1">
    <property type="entry name" value="IDURONATE 2-SULFATASE"/>
    <property type="match status" value="1"/>
</dbReference>
<evidence type="ECO:0000256" key="5">
    <source>
        <dbReference type="ARBA" id="ARBA00022801"/>
    </source>
</evidence>
<dbReference type="SUPFAM" id="SSF53649">
    <property type="entry name" value="Alkaline phosphatase-like"/>
    <property type="match status" value="1"/>
</dbReference>
<evidence type="ECO:0000256" key="4">
    <source>
        <dbReference type="ARBA" id="ARBA00022729"/>
    </source>
</evidence>